<comment type="caution">
    <text evidence="2">The sequence shown here is derived from an EMBL/GenBank/DDBJ whole genome shotgun (WGS) entry which is preliminary data.</text>
</comment>
<dbReference type="EMBL" id="MEWG01000024">
    <property type="protein sequence ID" value="OGC77241.1"/>
    <property type="molecule type" value="Genomic_DNA"/>
</dbReference>
<name>A0A1F4X6R8_UNCKA</name>
<feature type="transmembrane region" description="Helical" evidence="1">
    <location>
        <begin position="39"/>
        <end position="62"/>
    </location>
</feature>
<evidence type="ECO:0000313" key="2">
    <source>
        <dbReference type="EMBL" id="OGC77241.1"/>
    </source>
</evidence>
<sequence length="122" mass="14069">MEKEYVELVTNYLDKIAEKIGVTVEQVWPWLVKQQIVEAYSALILFGFFIILTLITIAFLFIGDKYKLFDWDEGNKYVYFFSILCIASLIGLIASGIATISEVPDLFNPEYQALKDLIRMAR</sequence>
<protein>
    <recommendedName>
        <fullName evidence="4">DUF5671 domain-containing protein</fullName>
    </recommendedName>
</protein>
<organism evidence="2 3">
    <name type="scientific">candidate division WWE3 bacterium RIFOXYD1_FULL_39_9</name>
    <dbReference type="NCBI Taxonomy" id="1802649"/>
    <lineage>
        <taxon>Bacteria</taxon>
        <taxon>Katanobacteria</taxon>
    </lineage>
</organism>
<dbReference type="AlphaFoldDB" id="A0A1F4X6R8"/>
<evidence type="ECO:0008006" key="4">
    <source>
        <dbReference type="Google" id="ProtNLM"/>
    </source>
</evidence>
<dbReference type="Proteomes" id="UP000176815">
    <property type="component" value="Unassembled WGS sequence"/>
</dbReference>
<keyword evidence="1" id="KW-0812">Transmembrane</keyword>
<accession>A0A1F4X6R8</accession>
<keyword evidence="1" id="KW-1133">Transmembrane helix</keyword>
<evidence type="ECO:0000256" key="1">
    <source>
        <dbReference type="SAM" id="Phobius"/>
    </source>
</evidence>
<keyword evidence="1" id="KW-0472">Membrane</keyword>
<gene>
    <name evidence="2" type="ORF">A2619_04470</name>
</gene>
<evidence type="ECO:0000313" key="3">
    <source>
        <dbReference type="Proteomes" id="UP000176815"/>
    </source>
</evidence>
<reference evidence="2 3" key="1">
    <citation type="journal article" date="2016" name="Nat. Commun.">
        <title>Thousands of microbial genomes shed light on interconnected biogeochemical processes in an aquifer system.</title>
        <authorList>
            <person name="Anantharaman K."/>
            <person name="Brown C.T."/>
            <person name="Hug L.A."/>
            <person name="Sharon I."/>
            <person name="Castelle C.J."/>
            <person name="Probst A.J."/>
            <person name="Thomas B.C."/>
            <person name="Singh A."/>
            <person name="Wilkins M.J."/>
            <person name="Karaoz U."/>
            <person name="Brodie E.L."/>
            <person name="Williams K.H."/>
            <person name="Hubbard S.S."/>
            <person name="Banfield J.F."/>
        </authorList>
    </citation>
    <scope>NUCLEOTIDE SEQUENCE [LARGE SCALE GENOMIC DNA]</scope>
</reference>
<proteinExistence type="predicted"/>
<feature type="transmembrane region" description="Helical" evidence="1">
    <location>
        <begin position="77"/>
        <end position="100"/>
    </location>
</feature>